<organism evidence="4">
    <name type="scientific">Thermomicrobium roseum</name>
    <dbReference type="NCBI Taxonomy" id="500"/>
    <lineage>
        <taxon>Bacteria</taxon>
        <taxon>Pseudomonadati</taxon>
        <taxon>Thermomicrobiota</taxon>
        <taxon>Thermomicrobia</taxon>
        <taxon>Thermomicrobiales</taxon>
        <taxon>Thermomicrobiaceae</taxon>
        <taxon>Thermomicrobium</taxon>
    </lineage>
</organism>
<dbReference type="Pfam" id="PF00188">
    <property type="entry name" value="CAP"/>
    <property type="match status" value="1"/>
</dbReference>
<gene>
    <name evidence="4" type="ORF">ENP47_06635</name>
</gene>
<keyword evidence="2" id="KW-0812">Transmembrane</keyword>
<feature type="compositionally biased region" description="Polar residues" evidence="1">
    <location>
        <begin position="39"/>
        <end position="49"/>
    </location>
</feature>
<dbReference type="PANTHER" id="PTHR31157:SF1">
    <property type="entry name" value="SCP DOMAIN-CONTAINING PROTEIN"/>
    <property type="match status" value="1"/>
</dbReference>
<evidence type="ECO:0000313" key="4">
    <source>
        <dbReference type="EMBL" id="HEF65255.1"/>
    </source>
</evidence>
<accession>A0A7C1G152</accession>
<feature type="domain" description="SCP" evidence="3">
    <location>
        <begin position="303"/>
        <end position="419"/>
    </location>
</feature>
<keyword evidence="2" id="KW-1133">Transmembrane helix</keyword>
<reference evidence="4" key="1">
    <citation type="journal article" date="2020" name="mSystems">
        <title>Genome- and Community-Level Interaction Insights into Carbon Utilization and Element Cycling Functions of Hydrothermarchaeota in Hydrothermal Sediment.</title>
        <authorList>
            <person name="Zhou Z."/>
            <person name="Liu Y."/>
            <person name="Xu W."/>
            <person name="Pan J."/>
            <person name="Luo Z.H."/>
            <person name="Li M."/>
        </authorList>
    </citation>
    <scope>NUCLEOTIDE SEQUENCE [LARGE SCALE GENOMIC DNA]</scope>
    <source>
        <strain evidence="4">SpSt-222</strain>
    </source>
</reference>
<dbReference type="InterPro" id="IPR014044">
    <property type="entry name" value="CAP_dom"/>
</dbReference>
<protein>
    <submittedName>
        <fullName evidence="4">CAP domain-containing protein</fullName>
    </submittedName>
</protein>
<dbReference type="AlphaFoldDB" id="A0A7C1G152"/>
<evidence type="ECO:0000256" key="1">
    <source>
        <dbReference type="SAM" id="MobiDB-lite"/>
    </source>
</evidence>
<dbReference type="CDD" id="cd05379">
    <property type="entry name" value="CAP_bacterial"/>
    <property type="match status" value="1"/>
</dbReference>
<sequence length="424" mass="47367">MNCSSRCFCGHRCSTYAHARSGTAFPTRASAFTNPHLPQGQTASPTRASMTELGRCPSTSLSAPPPIASLIVTPTKPITLFAGRTRPAEKKGSNMMRRSLSRVVWIPLFLWLLALWPGPAVAASPTGYDVAPVFQDFYERYGGVRTFGYPIGPAIFESGYLVQYFERQRFEYHPELAGTDYTVLLGLLGKEIAEREGRDLRPVAPLPGRRYVPETGHHIAPEFLTYWETRGGVRIFGFPITEPFWEGGILVQYFERARFEYHPEFAGTEWAVLLGRLGAVVWAERNRDLNYQENTLANQLAQLINRTRQENGLAPLVLDPVLTAIAQYRSNDMARRGYFAHASPEGQTAFDLIAATGIPWRFAGETLQRNNYPLERTAAEAARSLFASPSHRAILLDGRFTHFGVAEATASDGMHYYTVLLVQR</sequence>
<dbReference type="EMBL" id="DSJL01000011">
    <property type="protein sequence ID" value="HEF65255.1"/>
    <property type="molecule type" value="Genomic_DNA"/>
</dbReference>
<keyword evidence="2" id="KW-0472">Membrane</keyword>
<feature type="region of interest" description="Disordered" evidence="1">
    <location>
        <begin position="30"/>
        <end position="62"/>
    </location>
</feature>
<dbReference type="SUPFAM" id="SSF55797">
    <property type="entry name" value="PR-1-like"/>
    <property type="match status" value="1"/>
</dbReference>
<dbReference type="InterPro" id="IPR035940">
    <property type="entry name" value="CAP_sf"/>
</dbReference>
<evidence type="ECO:0000256" key="2">
    <source>
        <dbReference type="SAM" id="Phobius"/>
    </source>
</evidence>
<feature type="transmembrane region" description="Helical" evidence="2">
    <location>
        <begin position="100"/>
        <end position="118"/>
    </location>
</feature>
<dbReference type="PANTHER" id="PTHR31157">
    <property type="entry name" value="SCP DOMAIN-CONTAINING PROTEIN"/>
    <property type="match status" value="1"/>
</dbReference>
<comment type="caution">
    <text evidence="4">The sequence shown here is derived from an EMBL/GenBank/DDBJ whole genome shotgun (WGS) entry which is preliminary data.</text>
</comment>
<name>A0A7C1G152_THERO</name>
<proteinExistence type="predicted"/>
<dbReference type="Gene3D" id="3.40.33.10">
    <property type="entry name" value="CAP"/>
    <property type="match status" value="1"/>
</dbReference>
<evidence type="ECO:0000259" key="3">
    <source>
        <dbReference type="Pfam" id="PF00188"/>
    </source>
</evidence>